<reference evidence="1 2" key="1">
    <citation type="journal article" date="2019" name="Sci. Rep.">
        <title>Orb-weaving spider Araneus ventricosus genome elucidates the spidroin gene catalogue.</title>
        <authorList>
            <person name="Kono N."/>
            <person name="Nakamura H."/>
            <person name="Ohtoshi R."/>
            <person name="Moran D.A.P."/>
            <person name="Shinohara A."/>
            <person name="Yoshida Y."/>
            <person name="Fujiwara M."/>
            <person name="Mori M."/>
            <person name="Tomita M."/>
            <person name="Arakawa K."/>
        </authorList>
    </citation>
    <scope>NUCLEOTIDE SEQUENCE [LARGE SCALE GENOMIC DNA]</scope>
</reference>
<comment type="caution">
    <text evidence="1">The sequence shown here is derived from an EMBL/GenBank/DDBJ whole genome shotgun (WGS) entry which is preliminary data.</text>
</comment>
<keyword evidence="2" id="KW-1185">Reference proteome</keyword>
<proteinExistence type="predicted"/>
<name>A0A4Y2CA24_ARAVE</name>
<evidence type="ECO:0000313" key="2">
    <source>
        <dbReference type="Proteomes" id="UP000499080"/>
    </source>
</evidence>
<organism evidence="1 2">
    <name type="scientific">Araneus ventricosus</name>
    <name type="common">Orbweaver spider</name>
    <name type="synonym">Epeira ventricosa</name>
    <dbReference type="NCBI Taxonomy" id="182803"/>
    <lineage>
        <taxon>Eukaryota</taxon>
        <taxon>Metazoa</taxon>
        <taxon>Ecdysozoa</taxon>
        <taxon>Arthropoda</taxon>
        <taxon>Chelicerata</taxon>
        <taxon>Arachnida</taxon>
        <taxon>Araneae</taxon>
        <taxon>Araneomorphae</taxon>
        <taxon>Entelegynae</taxon>
        <taxon>Araneoidea</taxon>
        <taxon>Araneidae</taxon>
        <taxon>Araneus</taxon>
    </lineage>
</organism>
<dbReference type="Proteomes" id="UP000499080">
    <property type="component" value="Unassembled WGS sequence"/>
</dbReference>
<gene>
    <name evidence="1" type="ORF">AVEN_151358_1</name>
</gene>
<protein>
    <submittedName>
        <fullName evidence="1">Uncharacterized protein</fullName>
    </submittedName>
</protein>
<dbReference type="AlphaFoldDB" id="A0A4Y2CA24"/>
<dbReference type="OrthoDB" id="6432054at2759"/>
<dbReference type="EMBL" id="BGPR01000162">
    <property type="protein sequence ID" value="GBM00894.1"/>
    <property type="molecule type" value="Genomic_DNA"/>
</dbReference>
<evidence type="ECO:0000313" key="1">
    <source>
        <dbReference type="EMBL" id="GBM00894.1"/>
    </source>
</evidence>
<accession>A0A4Y2CA24</accession>
<sequence>MHLRRNRRRYEQFRCYLRSLLSVFERNRSIGLRQVGWLNGCISQHVGRSDMVVVRCWQQWIGEGTVIRRNPDSTYVDNILQPVVLPMLLSRPGAIYQLDILHIMHDSPNNVYKDVMSIRGLQGHKIMGHVGKATSAVSEYHRTS</sequence>